<gene>
    <name evidence="2" type="ORF">K435DRAFT_765421</name>
</gene>
<feature type="transmembrane region" description="Helical" evidence="1">
    <location>
        <begin position="7"/>
        <end position="27"/>
    </location>
</feature>
<dbReference type="AlphaFoldDB" id="A0A4S8L6I3"/>
<evidence type="ECO:0000256" key="1">
    <source>
        <dbReference type="SAM" id="Phobius"/>
    </source>
</evidence>
<protein>
    <submittedName>
        <fullName evidence="2">Uncharacterized protein</fullName>
    </submittedName>
</protein>
<evidence type="ECO:0000313" key="2">
    <source>
        <dbReference type="EMBL" id="THU84081.1"/>
    </source>
</evidence>
<organism evidence="2 3">
    <name type="scientific">Dendrothele bispora (strain CBS 962.96)</name>
    <dbReference type="NCBI Taxonomy" id="1314807"/>
    <lineage>
        <taxon>Eukaryota</taxon>
        <taxon>Fungi</taxon>
        <taxon>Dikarya</taxon>
        <taxon>Basidiomycota</taxon>
        <taxon>Agaricomycotina</taxon>
        <taxon>Agaricomycetes</taxon>
        <taxon>Agaricomycetidae</taxon>
        <taxon>Agaricales</taxon>
        <taxon>Agaricales incertae sedis</taxon>
        <taxon>Dendrothele</taxon>
    </lineage>
</organism>
<sequence>MGEYIHVFCLPLAYIWARITLIVIALTELRALPPSASQTVDWTRFIPHI</sequence>
<dbReference type="OrthoDB" id="9451547at2759"/>
<keyword evidence="1" id="KW-1133">Transmembrane helix</keyword>
<evidence type="ECO:0000313" key="3">
    <source>
        <dbReference type="Proteomes" id="UP000297245"/>
    </source>
</evidence>
<keyword evidence="1" id="KW-0472">Membrane</keyword>
<dbReference type="Proteomes" id="UP000297245">
    <property type="component" value="Unassembled WGS sequence"/>
</dbReference>
<reference evidence="2 3" key="1">
    <citation type="journal article" date="2019" name="Nat. Ecol. Evol.">
        <title>Megaphylogeny resolves global patterns of mushroom evolution.</title>
        <authorList>
            <person name="Varga T."/>
            <person name="Krizsan K."/>
            <person name="Foldi C."/>
            <person name="Dima B."/>
            <person name="Sanchez-Garcia M."/>
            <person name="Sanchez-Ramirez S."/>
            <person name="Szollosi G.J."/>
            <person name="Szarkandi J.G."/>
            <person name="Papp V."/>
            <person name="Albert L."/>
            <person name="Andreopoulos W."/>
            <person name="Angelini C."/>
            <person name="Antonin V."/>
            <person name="Barry K.W."/>
            <person name="Bougher N.L."/>
            <person name="Buchanan P."/>
            <person name="Buyck B."/>
            <person name="Bense V."/>
            <person name="Catcheside P."/>
            <person name="Chovatia M."/>
            <person name="Cooper J."/>
            <person name="Damon W."/>
            <person name="Desjardin D."/>
            <person name="Finy P."/>
            <person name="Geml J."/>
            <person name="Haridas S."/>
            <person name="Hughes K."/>
            <person name="Justo A."/>
            <person name="Karasinski D."/>
            <person name="Kautmanova I."/>
            <person name="Kiss B."/>
            <person name="Kocsube S."/>
            <person name="Kotiranta H."/>
            <person name="LaButti K.M."/>
            <person name="Lechner B.E."/>
            <person name="Liimatainen K."/>
            <person name="Lipzen A."/>
            <person name="Lukacs Z."/>
            <person name="Mihaltcheva S."/>
            <person name="Morgado L.N."/>
            <person name="Niskanen T."/>
            <person name="Noordeloos M.E."/>
            <person name="Ohm R.A."/>
            <person name="Ortiz-Santana B."/>
            <person name="Ovrebo C."/>
            <person name="Racz N."/>
            <person name="Riley R."/>
            <person name="Savchenko A."/>
            <person name="Shiryaev A."/>
            <person name="Soop K."/>
            <person name="Spirin V."/>
            <person name="Szebenyi C."/>
            <person name="Tomsovsky M."/>
            <person name="Tulloss R.E."/>
            <person name="Uehling J."/>
            <person name="Grigoriev I.V."/>
            <person name="Vagvolgyi C."/>
            <person name="Papp T."/>
            <person name="Martin F.M."/>
            <person name="Miettinen O."/>
            <person name="Hibbett D.S."/>
            <person name="Nagy L.G."/>
        </authorList>
    </citation>
    <scope>NUCLEOTIDE SEQUENCE [LARGE SCALE GENOMIC DNA]</scope>
    <source>
        <strain evidence="2 3">CBS 962.96</strain>
    </source>
</reference>
<accession>A0A4S8L6I3</accession>
<keyword evidence="1" id="KW-0812">Transmembrane</keyword>
<dbReference type="EMBL" id="ML179623">
    <property type="protein sequence ID" value="THU84081.1"/>
    <property type="molecule type" value="Genomic_DNA"/>
</dbReference>
<keyword evidence="3" id="KW-1185">Reference proteome</keyword>
<proteinExistence type="predicted"/>
<name>A0A4S8L6I3_DENBC</name>